<dbReference type="PANTHER" id="PTHR22911">
    <property type="entry name" value="ACYL-MALONYL CONDENSING ENZYME-RELATED"/>
    <property type="match status" value="1"/>
</dbReference>
<keyword evidence="4" id="KW-1185">Reference proteome</keyword>
<protein>
    <submittedName>
        <fullName evidence="3">DMT family transporter</fullName>
    </submittedName>
</protein>
<proteinExistence type="predicted"/>
<dbReference type="Pfam" id="PF00892">
    <property type="entry name" value="EamA"/>
    <property type="match status" value="2"/>
</dbReference>
<feature type="transmembrane region" description="Helical" evidence="1">
    <location>
        <begin position="183"/>
        <end position="202"/>
    </location>
</feature>
<dbReference type="GO" id="GO:0016020">
    <property type="term" value="C:membrane"/>
    <property type="evidence" value="ECO:0007669"/>
    <property type="project" value="InterPro"/>
</dbReference>
<dbReference type="RefSeq" id="WP_139082533.1">
    <property type="nucleotide sequence ID" value="NZ_VDFV01000026.1"/>
</dbReference>
<keyword evidence="1" id="KW-1133">Transmembrane helix</keyword>
<feature type="transmembrane region" description="Helical" evidence="1">
    <location>
        <begin position="12"/>
        <end position="31"/>
    </location>
</feature>
<organism evidence="3 4">
    <name type="scientific">Rubellimicrobium roseum</name>
    <dbReference type="NCBI Taxonomy" id="687525"/>
    <lineage>
        <taxon>Bacteria</taxon>
        <taxon>Pseudomonadati</taxon>
        <taxon>Pseudomonadota</taxon>
        <taxon>Alphaproteobacteria</taxon>
        <taxon>Rhodobacterales</taxon>
        <taxon>Roseobacteraceae</taxon>
        <taxon>Rubellimicrobium</taxon>
    </lineage>
</organism>
<accession>A0A5C4NC55</accession>
<gene>
    <name evidence="3" type="ORF">FHG71_15105</name>
</gene>
<keyword evidence="1" id="KW-0812">Transmembrane</keyword>
<name>A0A5C4NC55_9RHOB</name>
<comment type="caution">
    <text evidence="3">The sequence shown here is derived from an EMBL/GenBank/DDBJ whole genome shotgun (WGS) entry which is preliminary data.</text>
</comment>
<feature type="transmembrane region" description="Helical" evidence="1">
    <location>
        <begin position="127"/>
        <end position="144"/>
    </location>
</feature>
<dbReference type="EMBL" id="VDFV01000026">
    <property type="protein sequence ID" value="TNC68041.1"/>
    <property type="molecule type" value="Genomic_DNA"/>
</dbReference>
<keyword evidence="1" id="KW-0472">Membrane</keyword>
<dbReference type="AlphaFoldDB" id="A0A5C4NC55"/>
<dbReference type="Gene3D" id="1.10.3730.20">
    <property type="match status" value="1"/>
</dbReference>
<dbReference type="InterPro" id="IPR037185">
    <property type="entry name" value="EmrE-like"/>
</dbReference>
<feature type="transmembrane region" description="Helical" evidence="1">
    <location>
        <begin position="214"/>
        <end position="231"/>
    </location>
</feature>
<evidence type="ECO:0000259" key="2">
    <source>
        <dbReference type="Pfam" id="PF00892"/>
    </source>
</evidence>
<feature type="transmembrane region" description="Helical" evidence="1">
    <location>
        <begin position="43"/>
        <end position="60"/>
    </location>
</feature>
<dbReference type="InterPro" id="IPR000620">
    <property type="entry name" value="EamA_dom"/>
</dbReference>
<dbReference type="PANTHER" id="PTHR22911:SF135">
    <property type="entry name" value="BLR4310 PROTEIN"/>
    <property type="match status" value="1"/>
</dbReference>
<evidence type="ECO:0000313" key="3">
    <source>
        <dbReference type="EMBL" id="TNC68041.1"/>
    </source>
</evidence>
<feature type="domain" description="EamA" evidence="2">
    <location>
        <begin position="154"/>
        <end position="280"/>
    </location>
</feature>
<dbReference type="OrthoDB" id="7165334at2"/>
<evidence type="ECO:0000256" key="1">
    <source>
        <dbReference type="SAM" id="Phobius"/>
    </source>
</evidence>
<feature type="domain" description="EamA" evidence="2">
    <location>
        <begin position="12"/>
        <end position="144"/>
    </location>
</feature>
<sequence length="307" mass="32237">MTVRAPLTANQRGIVLMIAGMAGFALEDMFIKLLAAHVPTGEILMVIGLAGALIFGAVAARRGGRFWSRGLLHWAVVGRNLSEMLGTCGYVLAIALSPLTTATAIFQATPLAVTMGAAVFLGEHVGWRRWVAIAVGFFGVMMIVRPGSEAFTPASLFALMAVVGLGGRDLFTRRVPQDIDSMLLVAWGFGAVGIVGLGQIAVTGGAVMPTGVEGVWLIGALLTGAAGYWALTEAMRAGEISVITPFRYSRLLFALGIGITIFDERPDLWTLAGAALIVGSGLYSLLRERARARAAARATLSPVTVPR</sequence>
<reference evidence="3 4" key="1">
    <citation type="submission" date="2019-06" db="EMBL/GenBank/DDBJ databases">
        <authorList>
            <person name="Jiang L."/>
        </authorList>
    </citation>
    <scope>NUCLEOTIDE SEQUENCE [LARGE SCALE GENOMIC DNA]</scope>
    <source>
        <strain evidence="3 4">YIM 48858</strain>
    </source>
</reference>
<dbReference type="SUPFAM" id="SSF103481">
    <property type="entry name" value="Multidrug resistance efflux transporter EmrE"/>
    <property type="match status" value="2"/>
</dbReference>
<dbReference type="Proteomes" id="UP000305709">
    <property type="component" value="Unassembled WGS sequence"/>
</dbReference>
<evidence type="ECO:0000313" key="4">
    <source>
        <dbReference type="Proteomes" id="UP000305709"/>
    </source>
</evidence>
<feature type="transmembrane region" description="Helical" evidence="1">
    <location>
        <begin position="268"/>
        <end position="286"/>
    </location>
</feature>
<feature type="transmembrane region" description="Helical" evidence="1">
    <location>
        <begin position="150"/>
        <end position="171"/>
    </location>
</feature>